<dbReference type="AlphaFoldDB" id="A0A1I6ZCS8"/>
<dbReference type="Proteomes" id="UP000199546">
    <property type="component" value="Unassembled WGS sequence"/>
</dbReference>
<dbReference type="EMBL" id="FPBA01000005">
    <property type="protein sequence ID" value="SFT60484.1"/>
    <property type="molecule type" value="Genomic_DNA"/>
</dbReference>
<name>A0A1I6ZCS8_9ACTN</name>
<protein>
    <submittedName>
        <fullName evidence="1">Uncharacterized protein</fullName>
    </submittedName>
</protein>
<dbReference type="OrthoDB" id="5182019at2"/>
<keyword evidence="2" id="KW-1185">Reference proteome</keyword>
<evidence type="ECO:0000313" key="1">
    <source>
        <dbReference type="EMBL" id="SFT60484.1"/>
    </source>
</evidence>
<proteinExistence type="predicted"/>
<dbReference type="RefSeq" id="WP_093579091.1">
    <property type="nucleotide sequence ID" value="NZ_FPBA01000005.1"/>
</dbReference>
<sequence length="200" mass="21031">MTRPVVPTLLATALLVAGCTSEGTSVSTEVPACAAGDGATAANGVVLMAQSVPTASWLPCVENVPVGWTFAGLDARSGSARFWLDSDRDGMRAIEVRLTGGCDTRGATEIPSELDDLRRFERVTQVSPQYLGRRYYVFDGGCLTVVFTLSGDNRGEPLALATQSLGVVSREDLATQVHDASGGRLFLDPPARTEGEGDPP</sequence>
<dbReference type="STRING" id="1296565.SAMN05660657_01807"/>
<organism evidence="1 2">
    <name type="scientific">Geodermatophilus amargosae</name>
    <dbReference type="NCBI Taxonomy" id="1296565"/>
    <lineage>
        <taxon>Bacteria</taxon>
        <taxon>Bacillati</taxon>
        <taxon>Actinomycetota</taxon>
        <taxon>Actinomycetes</taxon>
        <taxon>Geodermatophilales</taxon>
        <taxon>Geodermatophilaceae</taxon>
        <taxon>Geodermatophilus</taxon>
    </lineage>
</organism>
<evidence type="ECO:0000313" key="2">
    <source>
        <dbReference type="Proteomes" id="UP000199546"/>
    </source>
</evidence>
<reference evidence="2" key="1">
    <citation type="submission" date="2016-10" db="EMBL/GenBank/DDBJ databases">
        <authorList>
            <person name="Varghese N."/>
            <person name="Submissions S."/>
        </authorList>
    </citation>
    <scope>NUCLEOTIDE SEQUENCE [LARGE SCALE GENOMIC DNA]</scope>
    <source>
        <strain evidence="2">DSM 46136</strain>
    </source>
</reference>
<accession>A0A1I6ZCS8</accession>
<gene>
    <name evidence="1" type="ORF">SAMN05660657_01807</name>
</gene>
<dbReference type="PROSITE" id="PS51257">
    <property type="entry name" value="PROKAR_LIPOPROTEIN"/>
    <property type="match status" value="1"/>
</dbReference>